<feature type="transmembrane region" description="Helical" evidence="1">
    <location>
        <begin position="36"/>
        <end position="53"/>
    </location>
</feature>
<keyword evidence="1" id="KW-1133">Transmembrane helix</keyword>
<accession>A0ABW3U0G4</accession>
<evidence type="ECO:0000256" key="1">
    <source>
        <dbReference type="SAM" id="Phobius"/>
    </source>
</evidence>
<keyword evidence="1" id="KW-0812">Transmembrane</keyword>
<proteinExistence type="predicted"/>
<dbReference type="Pfam" id="PF14317">
    <property type="entry name" value="YcxB"/>
    <property type="match status" value="1"/>
</dbReference>
<dbReference type="InterPro" id="IPR025588">
    <property type="entry name" value="YcxB-like_C"/>
</dbReference>
<gene>
    <name evidence="3" type="ORF">ACFQ38_15960</name>
</gene>
<keyword evidence="4" id="KW-1185">Reference proteome</keyword>
<evidence type="ECO:0000259" key="2">
    <source>
        <dbReference type="Pfam" id="PF14317"/>
    </source>
</evidence>
<evidence type="ECO:0000313" key="3">
    <source>
        <dbReference type="EMBL" id="MFD1206591.1"/>
    </source>
</evidence>
<feature type="transmembrane region" description="Helical" evidence="1">
    <location>
        <begin position="59"/>
        <end position="80"/>
    </location>
</feature>
<protein>
    <submittedName>
        <fullName evidence="3">YcxB family protein</fullName>
    </submittedName>
</protein>
<keyword evidence="1" id="KW-0472">Membrane</keyword>
<sequence length="170" mass="19931">MMEIRYELTEEDVVAFNVYHVKNSNIGRNSLRWQRLASPLIFLLFAYLLSIFTEIPAAPLLSTFTITAVIWVLFYPKYFYWHITRQVRKMLKEGKNEGLIGEHVLKMQKKGITDSTQNGETIVNWEAIKSFKEDIGHFYLYNSAISAYIIPKREVNADAVRNHLKKWLTL</sequence>
<comment type="caution">
    <text evidence="3">The sequence shown here is derived from an EMBL/GenBank/DDBJ whole genome shotgun (WGS) entry which is preliminary data.</text>
</comment>
<dbReference type="EMBL" id="JBHTLT010000126">
    <property type="protein sequence ID" value="MFD1206591.1"/>
    <property type="molecule type" value="Genomic_DNA"/>
</dbReference>
<name>A0ABW3U0G4_9BACL</name>
<evidence type="ECO:0000313" key="4">
    <source>
        <dbReference type="Proteomes" id="UP001597231"/>
    </source>
</evidence>
<organism evidence="3 4">
    <name type="scientific">Sporosarcina contaminans</name>
    <dbReference type="NCBI Taxonomy" id="633403"/>
    <lineage>
        <taxon>Bacteria</taxon>
        <taxon>Bacillati</taxon>
        <taxon>Bacillota</taxon>
        <taxon>Bacilli</taxon>
        <taxon>Bacillales</taxon>
        <taxon>Caryophanaceae</taxon>
        <taxon>Sporosarcina</taxon>
    </lineage>
</organism>
<reference evidence="4" key="1">
    <citation type="journal article" date="2019" name="Int. J. Syst. Evol. Microbiol.">
        <title>The Global Catalogue of Microorganisms (GCM) 10K type strain sequencing project: providing services to taxonomists for standard genome sequencing and annotation.</title>
        <authorList>
            <consortium name="The Broad Institute Genomics Platform"/>
            <consortium name="The Broad Institute Genome Sequencing Center for Infectious Disease"/>
            <person name="Wu L."/>
            <person name="Ma J."/>
        </authorList>
    </citation>
    <scope>NUCLEOTIDE SEQUENCE [LARGE SCALE GENOMIC DNA]</scope>
    <source>
        <strain evidence="4">CCUG 53915</strain>
    </source>
</reference>
<feature type="domain" description="YcxB-like C-terminal" evidence="2">
    <location>
        <begin position="110"/>
        <end position="164"/>
    </location>
</feature>
<dbReference type="Proteomes" id="UP001597231">
    <property type="component" value="Unassembled WGS sequence"/>
</dbReference>